<dbReference type="Proteomes" id="UP000265768">
    <property type="component" value="Unassembled WGS sequence"/>
</dbReference>
<accession>A0A3A4BR00</accession>
<name>A0A3A4BR00_9ACTN</name>
<dbReference type="RefSeq" id="WP_119926524.1">
    <property type="nucleotide sequence ID" value="NZ_QZEY01000003.1"/>
</dbReference>
<evidence type="ECO:0000256" key="1">
    <source>
        <dbReference type="SAM" id="MobiDB-lite"/>
    </source>
</evidence>
<evidence type="ECO:0000313" key="2">
    <source>
        <dbReference type="EMBL" id="RJL33566.1"/>
    </source>
</evidence>
<sequence>MTDGPPDRARNPYLAEPGESPYRPGPYEDGVGQGPRTARRRWPGPVAAGLGLVVAAGVLYGVARATGPEPPQGTTGATSPAKEPVFTRLPAPCGLVSAETAGDLVPGAEPESVPAKTTMPGHAYASCRWRSPYRHDSAVQRERDIAVRVELFSGVSRAGADDASRLFRSERDRCRRNQHTTDRAGFAYRACEDLPAIAPQAFTAYYTMTTATSRLGLTETAFRAGNVLVFIEYKGTDLPADVPIPEPHARRAAERLAQETSRNLRP</sequence>
<dbReference type="AlphaFoldDB" id="A0A3A4BR00"/>
<feature type="region of interest" description="Disordered" evidence="1">
    <location>
        <begin position="1"/>
        <end position="43"/>
    </location>
</feature>
<comment type="caution">
    <text evidence="2">The sequence shown here is derived from an EMBL/GenBank/DDBJ whole genome shotgun (WGS) entry which is preliminary data.</text>
</comment>
<proteinExistence type="predicted"/>
<reference evidence="2 3" key="1">
    <citation type="submission" date="2018-09" db="EMBL/GenBank/DDBJ databases">
        <title>YIM 75507 draft genome.</title>
        <authorList>
            <person name="Tang S."/>
            <person name="Feng Y."/>
        </authorList>
    </citation>
    <scope>NUCLEOTIDE SEQUENCE [LARGE SCALE GENOMIC DNA]</scope>
    <source>
        <strain evidence="2 3">YIM 75507</strain>
    </source>
</reference>
<gene>
    <name evidence="2" type="ORF">D5H75_12455</name>
</gene>
<organism evidence="2 3">
    <name type="scientific">Bailinhaonella thermotolerans</name>
    <dbReference type="NCBI Taxonomy" id="1070861"/>
    <lineage>
        <taxon>Bacteria</taxon>
        <taxon>Bacillati</taxon>
        <taxon>Actinomycetota</taxon>
        <taxon>Actinomycetes</taxon>
        <taxon>Streptosporangiales</taxon>
        <taxon>Streptosporangiaceae</taxon>
        <taxon>Bailinhaonella</taxon>
    </lineage>
</organism>
<feature type="region of interest" description="Disordered" evidence="1">
    <location>
        <begin position="66"/>
        <end position="86"/>
    </location>
</feature>
<protein>
    <recommendedName>
        <fullName evidence="4">DUF3558 domain-containing protein</fullName>
    </recommendedName>
</protein>
<evidence type="ECO:0000313" key="3">
    <source>
        <dbReference type="Proteomes" id="UP000265768"/>
    </source>
</evidence>
<feature type="compositionally biased region" description="Basic and acidic residues" evidence="1">
    <location>
        <begin position="1"/>
        <end position="10"/>
    </location>
</feature>
<keyword evidence="3" id="KW-1185">Reference proteome</keyword>
<evidence type="ECO:0008006" key="4">
    <source>
        <dbReference type="Google" id="ProtNLM"/>
    </source>
</evidence>
<dbReference type="EMBL" id="QZEY01000003">
    <property type="protein sequence ID" value="RJL33566.1"/>
    <property type="molecule type" value="Genomic_DNA"/>
</dbReference>